<dbReference type="EMBL" id="FNIZ01000002">
    <property type="protein sequence ID" value="SDO01355.1"/>
    <property type="molecule type" value="Genomic_DNA"/>
</dbReference>
<dbReference type="InterPro" id="IPR039420">
    <property type="entry name" value="WalR-like"/>
</dbReference>
<dbReference type="GO" id="GO:0005829">
    <property type="term" value="C:cytosol"/>
    <property type="evidence" value="ECO:0007669"/>
    <property type="project" value="TreeGrafter"/>
</dbReference>
<feature type="DNA-binding region" description="OmpR/PhoB-type" evidence="6">
    <location>
        <begin position="1"/>
        <end position="93"/>
    </location>
</feature>
<keyword evidence="5" id="KW-0804">Transcription</keyword>
<dbReference type="InterPro" id="IPR001867">
    <property type="entry name" value="OmpR/PhoB-type_DNA-bd"/>
</dbReference>
<reference evidence="9" key="1">
    <citation type="submission" date="2016-10" db="EMBL/GenBank/DDBJ databases">
        <authorList>
            <person name="Varghese N."/>
            <person name="Submissions S."/>
        </authorList>
    </citation>
    <scope>NUCLEOTIDE SEQUENCE [LARGE SCALE GENOMIC DNA]</scope>
    <source>
        <strain evidence="9">CGMCC 1.3703</strain>
    </source>
</reference>
<dbReference type="PANTHER" id="PTHR48111:SF21">
    <property type="entry name" value="DNA-BINDING DUAL MASTER TRANSCRIPTIONAL REGULATOR RPAA"/>
    <property type="match status" value="1"/>
</dbReference>
<evidence type="ECO:0000259" key="7">
    <source>
        <dbReference type="PROSITE" id="PS51755"/>
    </source>
</evidence>
<dbReference type="GO" id="GO:0000156">
    <property type="term" value="F:phosphorelay response regulator activity"/>
    <property type="evidence" value="ECO:0007669"/>
    <property type="project" value="TreeGrafter"/>
</dbReference>
<dbReference type="GO" id="GO:0000976">
    <property type="term" value="F:transcription cis-regulatory region binding"/>
    <property type="evidence" value="ECO:0007669"/>
    <property type="project" value="TreeGrafter"/>
</dbReference>
<evidence type="ECO:0000313" key="9">
    <source>
        <dbReference type="Proteomes" id="UP000198860"/>
    </source>
</evidence>
<dbReference type="RefSeq" id="WP_089650978.1">
    <property type="nucleotide sequence ID" value="NZ_FNIZ01000002.1"/>
</dbReference>
<dbReference type="STRING" id="240303.SAMN05421677_102207"/>
<evidence type="ECO:0000256" key="3">
    <source>
        <dbReference type="ARBA" id="ARBA00023015"/>
    </source>
</evidence>
<dbReference type="PANTHER" id="PTHR48111">
    <property type="entry name" value="REGULATOR OF RPOS"/>
    <property type="match status" value="1"/>
</dbReference>
<dbReference type="GO" id="GO:0032993">
    <property type="term" value="C:protein-DNA complex"/>
    <property type="evidence" value="ECO:0007669"/>
    <property type="project" value="TreeGrafter"/>
</dbReference>
<keyword evidence="2" id="KW-0902">Two-component regulatory system</keyword>
<name>A0A1H0G383_HALAD</name>
<evidence type="ECO:0000256" key="2">
    <source>
        <dbReference type="ARBA" id="ARBA00023012"/>
    </source>
</evidence>
<dbReference type="Gene3D" id="1.10.10.10">
    <property type="entry name" value="Winged helix-like DNA-binding domain superfamily/Winged helix DNA-binding domain"/>
    <property type="match status" value="1"/>
</dbReference>
<dbReference type="SUPFAM" id="SSF46894">
    <property type="entry name" value="C-terminal effector domain of the bipartite response regulators"/>
    <property type="match status" value="1"/>
</dbReference>
<feature type="domain" description="OmpR/PhoB-type" evidence="7">
    <location>
        <begin position="1"/>
        <end position="93"/>
    </location>
</feature>
<evidence type="ECO:0000256" key="1">
    <source>
        <dbReference type="ARBA" id="ARBA00022553"/>
    </source>
</evidence>
<dbReference type="Proteomes" id="UP000198860">
    <property type="component" value="Unassembled WGS sequence"/>
</dbReference>
<proteinExistence type="predicted"/>
<accession>A0A1H0G383</accession>
<dbReference type="Pfam" id="PF00486">
    <property type="entry name" value="Trans_reg_C"/>
    <property type="match status" value="1"/>
</dbReference>
<dbReference type="InterPro" id="IPR036388">
    <property type="entry name" value="WH-like_DNA-bd_sf"/>
</dbReference>
<dbReference type="InterPro" id="IPR016032">
    <property type="entry name" value="Sig_transdc_resp-reg_C-effctor"/>
</dbReference>
<keyword evidence="1" id="KW-0597">Phosphoprotein</keyword>
<organism evidence="8 9">
    <name type="scientific">Halobacillus aidingensis</name>
    <dbReference type="NCBI Taxonomy" id="240303"/>
    <lineage>
        <taxon>Bacteria</taxon>
        <taxon>Bacillati</taxon>
        <taxon>Bacillota</taxon>
        <taxon>Bacilli</taxon>
        <taxon>Bacillales</taxon>
        <taxon>Bacillaceae</taxon>
        <taxon>Halobacillus</taxon>
    </lineage>
</organism>
<evidence type="ECO:0000256" key="4">
    <source>
        <dbReference type="ARBA" id="ARBA00023125"/>
    </source>
</evidence>
<evidence type="ECO:0000313" key="8">
    <source>
        <dbReference type="EMBL" id="SDO01355.1"/>
    </source>
</evidence>
<dbReference type="GO" id="GO:0006355">
    <property type="term" value="P:regulation of DNA-templated transcription"/>
    <property type="evidence" value="ECO:0007669"/>
    <property type="project" value="InterPro"/>
</dbReference>
<protein>
    <submittedName>
        <fullName evidence="8">Transcriptional regulatory protein, C terminal</fullName>
    </submittedName>
</protein>
<evidence type="ECO:0000256" key="5">
    <source>
        <dbReference type="ARBA" id="ARBA00023163"/>
    </source>
</evidence>
<evidence type="ECO:0000256" key="6">
    <source>
        <dbReference type="PROSITE-ProRule" id="PRU01091"/>
    </source>
</evidence>
<dbReference type="PROSITE" id="PS51755">
    <property type="entry name" value="OMPR_PHOB"/>
    <property type="match status" value="1"/>
</dbReference>
<sequence>MEKLKWIDHELKVKYGAEEVLLLPKEYQLLQYLWERPFQVFSREDLLDAVWSMENPTDRTVDDHIYRLRKKLRPLASLLSISTVRGKGYLLKVEEQVHQSPLAEDQDVASSAKVLFHKYHLYGQGKALKVLEENQDIFGFELDVEHQCYLHFMKGDFEWFLKDERSFWDTCYYLMHIYSYIQPDKEKSLHYFTKALAEEKLPGAHRTEIRLLNRLSLLIFTKRLSEAENQLSASKKEIDDRGLHNLYPLTLLTELYLVFLQNDKPAIEKKMKEVGETLEKYPFSREQATFLIMQGIHCFWNHEEDKADRFFQEGFKLFKEAKYIPGLMISLNVILFFIQEFRSESDLFSTYKEMWRDLAFEYRFSELKSQIEYQLDVHLNRKNSSL</sequence>
<dbReference type="SMART" id="SM00862">
    <property type="entry name" value="Trans_reg_C"/>
    <property type="match status" value="1"/>
</dbReference>
<gene>
    <name evidence="8" type="ORF">SAMN05421677_102207</name>
</gene>
<dbReference type="OrthoDB" id="54343at2"/>
<dbReference type="CDD" id="cd00383">
    <property type="entry name" value="trans_reg_C"/>
    <property type="match status" value="1"/>
</dbReference>
<keyword evidence="9" id="KW-1185">Reference proteome</keyword>
<keyword evidence="4 6" id="KW-0238">DNA-binding</keyword>
<keyword evidence="3" id="KW-0805">Transcription regulation</keyword>
<dbReference type="AlphaFoldDB" id="A0A1H0G383"/>